<dbReference type="EMBL" id="BPQH01000001">
    <property type="protein sequence ID" value="GJD47608.1"/>
    <property type="molecule type" value="Genomic_DNA"/>
</dbReference>
<dbReference type="SUPFAM" id="SSF53335">
    <property type="entry name" value="S-adenosyl-L-methionine-dependent methyltransferases"/>
    <property type="match status" value="1"/>
</dbReference>
<evidence type="ECO:0000313" key="3">
    <source>
        <dbReference type="EMBL" id="GJD47608.1"/>
    </source>
</evidence>
<evidence type="ECO:0000256" key="1">
    <source>
        <dbReference type="SAM" id="MobiDB-lite"/>
    </source>
</evidence>
<dbReference type="InterPro" id="IPR013216">
    <property type="entry name" value="Methyltransf_11"/>
</dbReference>
<dbReference type="RefSeq" id="WP_128561939.1">
    <property type="nucleotide sequence ID" value="NZ_BPQH01000001.1"/>
</dbReference>
<protein>
    <recommendedName>
        <fullName evidence="2">Methyltransferase type 11 domain-containing protein</fullName>
    </recommendedName>
</protein>
<sequence>MIPFGLLSPVTGEALHHDTSHSLREGRRGPRWPVVDGIPFLRVGRDDLVREVLGHLDRGAPGHALELLLADQDEWWTGARPDPAALRDLVRDLKYVSLRDACERLGWGRVGDYFVHRWSDPTYLAGLALLEAHWNAPVCAFELACGIGHYLRELQARGVRVSGGDVVFAKLWVARHWVAGQRPQLVCFDAGSPHWPVAQAPVDLVMCHDAFYFMREKGRILDCLRRNAGEDGWLALSHIHNSAQAGFSAGHAVSADEIEELFPDGLVYDDAELTRALVDARAPVPAEPAALGHAEAFSVVCGPGMRPAPRPLVDGLTLPPEGTRLRLNPLYRPDPGGGYAVAWPSARYEAEYGPRATYPPRTEGPEVVEASPETLERARRREFVDLPERW</sequence>
<reference evidence="3" key="1">
    <citation type="journal article" date="2021" name="Front. Microbiol.">
        <title>Comprehensive Comparative Genomics and Phenotyping of Methylobacterium Species.</title>
        <authorList>
            <person name="Alessa O."/>
            <person name="Ogura Y."/>
            <person name="Fujitani Y."/>
            <person name="Takami H."/>
            <person name="Hayashi T."/>
            <person name="Sahin N."/>
            <person name="Tani A."/>
        </authorList>
    </citation>
    <scope>NUCLEOTIDE SEQUENCE</scope>
    <source>
        <strain evidence="3">KCTC 52305</strain>
    </source>
</reference>
<feature type="domain" description="Methyltransferase type 11" evidence="2">
    <location>
        <begin position="142"/>
        <end position="235"/>
    </location>
</feature>
<feature type="region of interest" description="Disordered" evidence="1">
    <location>
        <begin position="354"/>
        <end position="373"/>
    </location>
</feature>
<accession>A0ABQ4QQQ3</accession>
<gene>
    <name evidence="3" type="ORF">OPKNFCMD_0316</name>
</gene>
<evidence type="ECO:0000313" key="4">
    <source>
        <dbReference type="Proteomes" id="UP001055167"/>
    </source>
</evidence>
<keyword evidence="4" id="KW-1185">Reference proteome</keyword>
<evidence type="ECO:0000259" key="2">
    <source>
        <dbReference type="Pfam" id="PF08241"/>
    </source>
</evidence>
<organism evidence="3 4">
    <name type="scientific">Methylobacterium crusticola</name>
    <dbReference type="NCBI Taxonomy" id="1697972"/>
    <lineage>
        <taxon>Bacteria</taxon>
        <taxon>Pseudomonadati</taxon>
        <taxon>Pseudomonadota</taxon>
        <taxon>Alphaproteobacteria</taxon>
        <taxon>Hyphomicrobiales</taxon>
        <taxon>Methylobacteriaceae</taxon>
        <taxon>Methylobacterium</taxon>
    </lineage>
</organism>
<dbReference type="InterPro" id="IPR029063">
    <property type="entry name" value="SAM-dependent_MTases_sf"/>
</dbReference>
<name>A0ABQ4QQQ3_9HYPH</name>
<comment type="caution">
    <text evidence="3">The sequence shown here is derived from an EMBL/GenBank/DDBJ whole genome shotgun (WGS) entry which is preliminary data.</text>
</comment>
<reference evidence="3" key="2">
    <citation type="submission" date="2021-08" db="EMBL/GenBank/DDBJ databases">
        <authorList>
            <person name="Tani A."/>
            <person name="Ola A."/>
            <person name="Ogura Y."/>
            <person name="Katsura K."/>
            <person name="Hayashi T."/>
        </authorList>
    </citation>
    <scope>NUCLEOTIDE SEQUENCE</scope>
    <source>
        <strain evidence="3">KCTC 52305</strain>
    </source>
</reference>
<dbReference type="Pfam" id="PF08241">
    <property type="entry name" value="Methyltransf_11"/>
    <property type="match status" value="1"/>
</dbReference>
<dbReference type="Gene3D" id="3.40.50.150">
    <property type="entry name" value="Vaccinia Virus protein VP39"/>
    <property type="match status" value="1"/>
</dbReference>
<dbReference type="Proteomes" id="UP001055167">
    <property type="component" value="Unassembled WGS sequence"/>
</dbReference>
<proteinExistence type="predicted"/>